<dbReference type="STRING" id="1169540.A0A0G4EP93"/>
<dbReference type="InterPro" id="IPR001594">
    <property type="entry name" value="Palmitoyltrfase_DHHC"/>
</dbReference>
<feature type="region of interest" description="Disordered" evidence="11">
    <location>
        <begin position="374"/>
        <end position="407"/>
    </location>
</feature>
<evidence type="ECO:0000256" key="1">
    <source>
        <dbReference type="ARBA" id="ARBA00004127"/>
    </source>
</evidence>
<dbReference type="Proteomes" id="UP000041254">
    <property type="component" value="Unassembled WGS sequence"/>
</dbReference>
<keyword evidence="3 10" id="KW-0812">Transmembrane</keyword>
<feature type="transmembrane region" description="Helical" evidence="10">
    <location>
        <begin position="58"/>
        <end position="78"/>
    </location>
</feature>
<evidence type="ECO:0000256" key="10">
    <source>
        <dbReference type="RuleBase" id="RU079119"/>
    </source>
</evidence>
<comment type="subcellular location">
    <subcellularLocation>
        <location evidence="1">Endomembrane system</location>
        <topology evidence="1">Multi-pass membrane protein</topology>
    </subcellularLocation>
</comment>
<dbReference type="GO" id="GO:0006612">
    <property type="term" value="P:protein targeting to membrane"/>
    <property type="evidence" value="ECO:0007669"/>
    <property type="project" value="TreeGrafter"/>
</dbReference>
<dbReference type="EC" id="2.3.1.225" evidence="10"/>
<evidence type="ECO:0000256" key="3">
    <source>
        <dbReference type="ARBA" id="ARBA00022692"/>
    </source>
</evidence>
<dbReference type="InParanoid" id="A0A0G4EP93"/>
<comment type="domain">
    <text evidence="10">The DHHC domain is required for palmitoyltransferase activity.</text>
</comment>
<comment type="catalytic activity">
    <reaction evidence="9 10">
        <text>L-cysteinyl-[protein] + hexadecanoyl-CoA = S-hexadecanoyl-L-cysteinyl-[protein] + CoA</text>
        <dbReference type="Rhea" id="RHEA:36683"/>
        <dbReference type="Rhea" id="RHEA-COMP:10131"/>
        <dbReference type="Rhea" id="RHEA-COMP:11032"/>
        <dbReference type="ChEBI" id="CHEBI:29950"/>
        <dbReference type="ChEBI" id="CHEBI:57287"/>
        <dbReference type="ChEBI" id="CHEBI:57379"/>
        <dbReference type="ChEBI" id="CHEBI:74151"/>
        <dbReference type="EC" id="2.3.1.225"/>
    </reaction>
</comment>
<evidence type="ECO:0000256" key="4">
    <source>
        <dbReference type="ARBA" id="ARBA00022989"/>
    </source>
</evidence>
<proteinExistence type="inferred from homology"/>
<dbReference type="InterPro" id="IPR039859">
    <property type="entry name" value="PFA4/ZDH16/20/ERF2-like"/>
</dbReference>
<evidence type="ECO:0000256" key="8">
    <source>
        <dbReference type="ARBA" id="ARBA00023315"/>
    </source>
</evidence>
<feature type="transmembrane region" description="Helical" evidence="10">
    <location>
        <begin position="187"/>
        <end position="215"/>
    </location>
</feature>
<dbReference type="AlphaFoldDB" id="A0A0G4EP93"/>
<sequence length="407" mass="44952">MLLTDRYGRSAVVDPDESAASGSCCGCPLLLEGTRMWRAHHTPCLGGRGVRTQEDFPSLGWSILFLVFPVVLTQLVILPLVSSAAPMYGAYMPCWLFPVVTGVDLSMLLVLVVWREPGYCLYNLSPLHPPAIPFRYTKDGLLQKWCETCRIWRPSRASHCSFCNRCVTRKDHHCPWISQCIGSRNHLYFLLWLALTAALSVAVLACNALAVWLAACGVEDITWKQCVQMRIADTGGVPRLPRQVYVAAFLLAYGLPFACFLIYLSCLHAFLMLFNLTTRDLHKTGSDKCAHFSLNICANLHSAVSGALRGSFVFGNLPRRREQYRSEAELMPIVMSVAPPMIFSPTPPALRPPLIPTTHLVCEHALLMNPEPMLRGSEPKGTMRLHTSGSTRAPESPAPFGGGVGIK</sequence>
<dbReference type="GO" id="GO:0019706">
    <property type="term" value="F:protein-cysteine S-palmitoyltransferase activity"/>
    <property type="evidence" value="ECO:0007669"/>
    <property type="project" value="UniProtKB-EC"/>
</dbReference>
<keyword evidence="4 10" id="KW-1133">Transmembrane helix</keyword>
<comment type="similarity">
    <text evidence="10">Belongs to the DHHC palmitoyltransferase family.</text>
</comment>
<dbReference type="GO" id="GO:0005794">
    <property type="term" value="C:Golgi apparatus"/>
    <property type="evidence" value="ECO:0007669"/>
    <property type="project" value="TreeGrafter"/>
</dbReference>
<dbReference type="VEuPathDB" id="CryptoDB:Vbra_12554"/>
<keyword evidence="6" id="KW-0564">Palmitate</keyword>
<evidence type="ECO:0000256" key="7">
    <source>
        <dbReference type="ARBA" id="ARBA00023288"/>
    </source>
</evidence>
<dbReference type="PANTHER" id="PTHR22883:SF43">
    <property type="entry name" value="PALMITOYLTRANSFERASE APP"/>
    <property type="match status" value="1"/>
</dbReference>
<dbReference type="Pfam" id="PF01529">
    <property type="entry name" value="DHHC"/>
    <property type="match status" value="1"/>
</dbReference>
<keyword evidence="7" id="KW-0449">Lipoprotein</keyword>
<dbReference type="PANTHER" id="PTHR22883">
    <property type="entry name" value="ZINC FINGER DHHC DOMAIN CONTAINING PROTEIN"/>
    <property type="match status" value="1"/>
</dbReference>
<evidence type="ECO:0000256" key="6">
    <source>
        <dbReference type="ARBA" id="ARBA00023139"/>
    </source>
</evidence>
<evidence type="ECO:0000313" key="13">
    <source>
        <dbReference type="EMBL" id="CEL99271.1"/>
    </source>
</evidence>
<reference evidence="13 14" key="1">
    <citation type="submission" date="2014-11" db="EMBL/GenBank/DDBJ databases">
        <authorList>
            <person name="Zhu J."/>
            <person name="Qi W."/>
            <person name="Song R."/>
        </authorList>
    </citation>
    <scope>NUCLEOTIDE SEQUENCE [LARGE SCALE GENOMIC DNA]</scope>
</reference>
<keyword evidence="5 10" id="KW-0472">Membrane</keyword>
<evidence type="ECO:0000256" key="5">
    <source>
        <dbReference type="ARBA" id="ARBA00023136"/>
    </source>
</evidence>
<evidence type="ECO:0000256" key="2">
    <source>
        <dbReference type="ARBA" id="ARBA00022679"/>
    </source>
</evidence>
<accession>A0A0G4EP93</accession>
<feature type="transmembrane region" description="Helical" evidence="10">
    <location>
        <begin position="244"/>
        <end position="274"/>
    </location>
</feature>
<dbReference type="GO" id="GO:0005783">
    <property type="term" value="C:endoplasmic reticulum"/>
    <property type="evidence" value="ECO:0007669"/>
    <property type="project" value="TreeGrafter"/>
</dbReference>
<keyword evidence="2 10" id="KW-0808">Transferase</keyword>
<evidence type="ECO:0000256" key="11">
    <source>
        <dbReference type="SAM" id="MobiDB-lite"/>
    </source>
</evidence>
<keyword evidence="14" id="KW-1185">Reference proteome</keyword>
<name>A0A0G4EP93_VITBC</name>
<dbReference type="OrthoDB" id="4096362at2759"/>
<gene>
    <name evidence="13" type="ORF">Vbra_12554</name>
</gene>
<keyword evidence="8 10" id="KW-0012">Acyltransferase</keyword>
<dbReference type="EMBL" id="CDMY01000276">
    <property type="protein sequence ID" value="CEL99271.1"/>
    <property type="molecule type" value="Genomic_DNA"/>
</dbReference>
<evidence type="ECO:0000256" key="9">
    <source>
        <dbReference type="ARBA" id="ARBA00048048"/>
    </source>
</evidence>
<feature type="domain" description="Palmitoyltransferase DHHC" evidence="12">
    <location>
        <begin position="143"/>
        <end position="281"/>
    </location>
</feature>
<organism evidence="13 14">
    <name type="scientific">Vitrella brassicaformis (strain CCMP3155)</name>
    <dbReference type="NCBI Taxonomy" id="1169540"/>
    <lineage>
        <taxon>Eukaryota</taxon>
        <taxon>Sar</taxon>
        <taxon>Alveolata</taxon>
        <taxon>Colpodellida</taxon>
        <taxon>Vitrellaceae</taxon>
        <taxon>Vitrella</taxon>
    </lineage>
</organism>
<feature type="transmembrane region" description="Helical" evidence="10">
    <location>
        <begin position="90"/>
        <end position="114"/>
    </location>
</feature>
<dbReference type="PhylomeDB" id="A0A0G4EP93"/>
<evidence type="ECO:0000313" key="14">
    <source>
        <dbReference type="Proteomes" id="UP000041254"/>
    </source>
</evidence>
<protein>
    <recommendedName>
        <fullName evidence="10">Palmitoyltransferase</fullName>
        <ecNumber evidence="10">2.3.1.225</ecNumber>
    </recommendedName>
</protein>
<evidence type="ECO:0000259" key="12">
    <source>
        <dbReference type="Pfam" id="PF01529"/>
    </source>
</evidence>